<evidence type="ECO:0000313" key="2">
    <source>
        <dbReference type="EMBL" id="KNZ52720.1"/>
    </source>
</evidence>
<accession>A0A0L6UXW6</accession>
<protein>
    <submittedName>
        <fullName evidence="2">Uncharacterized protein</fullName>
    </submittedName>
</protein>
<reference evidence="2 3" key="1">
    <citation type="submission" date="2015-08" db="EMBL/GenBank/DDBJ databases">
        <title>Next Generation Sequencing and Analysis of the Genome of Puccinia sorghi L Schw, the Causal Agent of Maize Common Rust.</title>
        <authorList>
            <person name="Rochi L."/>
            <person name="Burguener G."/>
            <person name="Darino M."/>
            <person name="Turjanski A."/>
            <person name="Kreff E."/>
            <person name="Dieguez M.J."/>
            <person name="Sacco F."/>
        </authorList>
    </citation>
    <scope>NUCLEOTIDE SEQUENCE [LARGE SCALE GENOMIC DNA]</scope>
    <source>
        <strain evidence="2 3">RO10H11247</strain>
    </source>
</reference>
<evidence type="ECO:0000313" key="3">
    <source>
        <dbReference type="Proteomes" id="UP000037035"/>
    </source>
</evidence>
<dbReference type="Proteomes" id="UP000037035">
    <property type="component" value="Unassembled WGS sequence"/>
</dbReference>
<dbReference type="AlphaFoldDB" id="A0A0L6UXW6"/>
<comment type="caution">
    <text evidence="2">The sequence shown here is derived from an EMBL/GenBank/DDBJ whole genome shotgun (WGS) entry which is preliminary data.</text>
</comment>
<feature type="transmembrane region" description="Helical" evidence="1">
    <location>
        <begin position="582"/>
        <end position="604"/>
    </location>
</feature>
<gene>
    <name evidence="2" type="ORF">VP01_346g4</name>
</gene>
<name>A0A0L6UXW6_9BASI</name>
<feature type="transmembrane region" description="Helical" evidence="1">
    <location>
        <begin position="71"/>
        <end position="88"/>
    </location>
</feature>
<evidence type="ECO:0000256" key="1">
    <source>
        <dbReference type="SAM" id="Phobius"/>
    </source>
</evidence>
<organism evidence="2 3">
    <name type="scientific">Puccinia sorghi</name>
    <dbReference type="NCBI Taxonomy" id="27349"/>
    <lineage>
        <taxon>Eukaryota</taxon>
        <taxon>Fungi</taxon>
        <taxon>Dikarya</taxon>
        <taxon>Basidiomycota</taxon>
        <taxon>Pucciniomycotina</taxon>
        <taxon>Pucciniomycetes</taxon>
        <taxon>Pucciniales</taxon>
        <taxon>Pucciniaceae</taxon>
        <taxon>Puccinia</taxon>
    </lineage>
</organism>
<sequence>MYITSHWTSCTAPQPSPLRPHSLIISDQTTSMPLAGECQPTNFYIKEYPNNLYGKMITTGKTEKDTQTCSSLFFIFFNCFLLATYLHYKLSLREAASWPSHTSLKLMFSCSNSSSNTYLMTPHTYYKPSIHLSQLHPKLLPALDLINKILNNMEKIQQWHGTSGQGASTPKYFTPQLTTGCSKTLLHNSFITYLCFSPCLLHQCCINHVVLCWNSPLRIQNPVKVDCKSDQSWISGECALNSYLYEHFFTYLLTGYNPNHDHNTNQELVKWLFAIGNGTGATNITTVSPLPFGTAIKDPSKHTVSNKIIATPLNTMVNDINNQCLSCTYDHGFTSNSINSMTVDDNAAQNHEAMPKGALHYVNFPVQGRVIYPGPIPKTCIILFSVTILWSGHLHVSLSQATSMYGLGVGIVAPDHEDKVETLNVANWQVIFLKSIGQQWQHKFSDPTITITPVITLDHEKHNPVQQILHNPKENFNLTFFFSISFPPLVGGLKIWFTPMRPQFDNLVHSVLTEYALKRSWNLDWHNLMCCTPENQEPNHKNIFQMMRVGHKFGLTVHKLGLNSHIRLRFGFGVKVLEWQNVLLLVFFILLSISIYYLFFFLVINARTWRGIQFLIRVKVNWANKYRSLIFDIQSLAENGSETLATMLIRRGSMKHHLRLARFSPCLEDS</sequence>
<keyword evidence="1" id="KW-1133">Transmembrane helix</keyword>
<keyword evidence="1" id="KW-0472">Membrane</keyword>
<keyword evidence="3" id="KW-1185">Reference proteome</keyword>
<keyword evidence="1" id="KW-0812">Transmembrane</keyword>
<proteinExistence type="predicted"/>
<dbReference type="VEuPathDB" id="FungiDB:VP01_346g4"/>
<dbReference type="EMBL" id="LAVV01008468">
    <property type="protein sequence ID" value="KNZ52720.1"/>
    <property type="molecule type" value="Genomic_DNA"/>
</dbReference>